<dbReference type="EMBL" id="EF591889">
    <property type="protein sequence ID" value="ABX10731.1"/>
    <property type="molecule type" value="Genomic_DNA"/>
</dbReference>
<dbReference type="PANTHER" id="PTHR47515:SF1">
    <property type="entry name" value="BLR2054 PROTEIN"/>
    <property type="match status" value="1"/>
</dbReference>
<dbReference type="SUPFAM" id="SSF53098">
    <property type="entry name" value="Ribonuclease H-like"/>
    <property type="match status" value="1"/>
</dbReference>
<dbReference type="GO" id="GO:0015074">
    <property type="term" value="P:DNA integration"/>
    <property type="evidence" value="ECO:0007669"/>
    <property type="project" value="InterPro"/>
</dbReference>
<dbReference type="PANTHER" id="PTHR47515">
    <property type="entry name" value="LOW CALCIUM RESPONSE LOCUS PROTEIN T"/>
    <property type="match status" value="1"/>
</dbReference>
<dbReference type="GO" id="GO:0003676">
    <property type="term" value="F:nucleic acid binding"/>
    <property type="evidence" value="ECO:0007669"/>
    <property type="project" value="InterPro"/>
</dbReference>
<dbReference type="InterPro" id="IPR001584">
    <property type="entry name" value="Integrase_cat-core"/>
</dbReference>
<organism evidence="3">
    <name type="scientific">uncultured planctomycete 13FN</name>
    <dbReference type="NCBI Taxonomy" id="455065"/>
    <lineage>
        <taxon>Bacteria</taxon>
        <taxon>Pseudomonadati</taxon>
        <taxon>Planctomycetota</taxon>
        <taxon>Planctomycetia</taxon>
        <taxon>Planctomycetales</taxon>
        <taxon>environmental samples</taxon>
    </lineage>
</organism>
<dbReference type="PROSITE" id="PS50994">
    <property type="entry name" value="INTEGRASE"/>
    <property type="match status" value="1"/>
</dbReference>
<accession>A9LH60</accession>
<dbReference type="Pfam" id="PF13683">
    <property type="entry name" value="rve_3"/>
    <property type="match status" value="1"/>
</dbReference>
<dbReference type="InterPro" id="IPR048020">
    <property type="entry name" value="Transpos_IS3"/>
</dbReference>
<dbReference type="InterPro" id="IPR036397">
    <property type="entry name" value="RNaseH_sf"/>
</dbReference>
<evidence type="ECO:0000256" key="1">
    <source>
        <dbReference type="SAM" id="MobiDB-lite"/>
    </source>
</evidence>
<dbReference type="Gene3D" id="3.30.420.10">
    <property type="entry name" value="Ribonuclease H-like superfamily/Ribonuclease H"/>
    <property type="match status" value="1"/>
</dbReference>
<proteinExistence type="predicted"/>
<feature type="region of interest" description="Disordered" evidence="1">
    <location>
        <begin position="190"/>
        <end position="209"/>
    </location>
</feature>
<sequence length="209" mass="24105">MQVPAKQHRRKRLPRRGSENSCIRRCAQYKDHVWSYDFVADRLEDGRKIRLLVIIDEFTRECLAIEVARSFTAMQVIDVLQYLFAVRGSPKHIRSDNGPEFVARKLTKWLKQAAVETLFIAPGSPWENGYVESFNGKLRDELLNGELFLSLGEARWIIDRWQLDYNHHRLHSSIDYQTPAAFAARCSSSDRPTASLQKNTGPMNPDSLT</sequence>
<feature type="domain" description="Integrase catalytic" evidence="2">
    <location>
        <begin position="10"/>
        <end position="187"/>
    </location>
</feature>
<dbReference type="InterPro" id="IPR012337">
    <property type="entry name" value="RNaseH-like_sf"/>
</dbReference>
<protein>
    <submittedName>
        <fullName evidence="3">Integrase</fullName>
    </submittedName>
</protein>
<evidence type="ECO:0000259" key="2">
    <source>
        <dbReference type="PROSITE" id="PS50994"/>
    </source>
</evidence>
<dbReference type="AlphaFoldDB" id="A9LH60"/>
<evidence type="ECO:0000313" key="3">
    <source>
        <dbReference type="EMBL" id="ABX10731.1"/>
    </source>
</evidence>
<name>A9LH60_9BACT</name>
<dbReference type="NCBIfam" id="NF033516">
    <property type="entry name" value="transpos_IS3"/>
    <property type="match status" value="1"/>
</dbReference>
<gene>
    <name evidence="3" type="ORF">13FN_22</name>
</gene>
<reference evidence="3" key="1">
    <citation type="journal article" date="2007" name="ISME J.">
        <title>Fosmids of novel marine Planctomycetes from the Namibian and Oregon coast upwelling systems and their cross-comparison with planctomycete genomes.</title>
        <authorList>
            <person name="Woebken D."/>
            <person name="Teeling H."/>
            <person name="Wecker P."/>
            <person name="Dumitriu A."/>
            <person name="Kostadinov I."/>
            <person name="DeLong E.F."/>
            <person name="Amann R."/>
            <person name="Gloeckner F.O."/>
        </authorList>
    </citation>
    <scope>NUCLEOTIDE SEQUENCE</scope>
</reference>